<reference evidence="1 2" key="1">
    <citation type="submission" date="2016-12" db="EMBL/GenBank/DDBJ databases">
        <title>Draft genome sequences of strains Salinicola socius SMB35, Salinicola sp. MH3R3-1 and Chromohalobacter sp. SMB17 from the Verkhnekamsk potash mining region of Russia.</title>
        <authorList>
            <person name="Mavrodi D.V."/>
            <person name="Olsson B.E."/>
            <person name="Korsakova E.S."/>
            <person name="Pyankova A."/>
            <person name="Mavrodi O.V."/>
            <person name="Plotnikova E.G."/>
        </authorList>
    </citation>
    <scope>NUCLEOTIDE SEQUENCE [LARGE SCALE GENOMIC DNA]</scope>
    <source>
        <strain evidence="1 2">SMB17</strain>
    </source>
</reference>
<dbReference type="RefSeq" id="WP_075368690.1">
    <property type="nucleotide sequence ID" value="NZ_MSDQ01000014.1"/>
</dbReference>
<dbReference type="EMBL" id="MSDQ01000014">
    <property type="protein sequence ID" value="OLO12019.1"/>
    <property type="molecule type" value="Genomic_DNA"/>
</dbReference>
<comment type="caution">
    <text evidence="1">The sequence shown here is derived from an EMBL/GenBank/DDBJ whole genome shotgun (WGS) entry which is preliminary data.</text>
</comment>
<evidence type="ECO:0008006" key="3">
    <source>
        <dbReference type="Google" id="ProtNLM"/>
    </source>
</evidence>
<evidence type="ECO:0000313" key="2">
    <source>
        <dbReference type="Proteomes" id="UP000186806"/>
    </source>
</evidence>
<accession>A0A1Q8TEB3</accession>
<protein>
    <recommendedName>
        <fullName evidence="3">RiboL-PSP-HEPN domain-containing protein</fullName>
    </recommendedName>
</protein>
<proteinExistence type="predicted"/>
<evidence type="ECO:0000313" key="1">
    <source>
        <dbReference type="EMBL" id="OLO12019.1"/>
    </source>
</evidence>
<dbReference type="AlphaFoldDB" id="A0A1Q8TEB3"/>
<dbReference type="Proteomes" id="UP000186806">
    <property type="component" value="Unassembled WGS sequence"/>
</dbReference>
<keyword evidence="2" id="KW-1185">Reference proteome</keyword>
<gene>
    <name evidence="1" type="ORF">BTW10_06410</name>
</gene>
<name>A0A1Q8TEB3_9GAMM</name>
<sequence length="176" mass="20018">MTTELLPSLFKRIEQAEKEAHEILSTHEASKSRIIFLEGLLREIRSMPVDVETYFQESIKCLEVGCIRAGMVLAWSGLFEILAERLYSDKEGEIRSVRPKWKFKDLAELKEQFPESQILDVGKEVGVVKKAHLKVLQGHLATRNQCAHPTVYLPSLNVGIGYVDELIAFTKLYIST</sequence>
<organism evidence="1 2">
    <name type="scientific">Chromohalobacter japonicus</name>
    <dbReference type="NCBI Taxonomy" id="223900"/>
    <lineage>
        <taxon>Bacteria</taxon>
        <taxon>Pseudomonadati</taxon>
        <taxon>Pseudomonadota</taxon>
        <taxon>Gammaproteobacteria</taxon>
        <taxon>Oceanospirillales</taxon>
        <taxon>Halomonadaceae</taxon>
        <taxon>Chromohalobacter</taxon>
    </lineage>
</organism>